<dbReference type="Pfam" id="PF01797">
    <property type="entry name" value="Y1_Tnp"/>
    <property type="match status" value="1"/>
</dbReference>
<accession>A0A9X0WMC7</accession>
<organism evidence="2 3">
    <name type="scientific">Thiocapsa imhoffii</name>
    <dbReference type="NCBI Taxonomy" id="382777"/>
    <lineage>
        <taxon>Bacteria</taxon>
        <taxon>Pseudomonadati</taxon>
        <taxon>Pseudomonadota</taxon>
        <taxon>Gammaproteobacteria</taxon>
        <taxon>Chromatiales</taxon>
        <taxon>Chromatiaceae</taxon>
        <taxon>Thiocapsa</taxon>
    </lineage>
</organism>
<feature type="domain" description="Transposase IS200-like" evidence="1">
    <location>
        <begin position="1"/>
        <end position="56"/>
    </location>
</feature>
<dbReference type="GO" id="GO:0004803">
    <property type="term" value="F:transposase activity"/>
    <property type="evidence" value="ECO:0007669"/>
    <property type="project" value="InterPro"/>
</dbReference>
<dbReference type="Proteomes" id="UP001138802">
    <property type="component" value="Unassembled WGS sequence"/>
</dbReference>
<dbReference type="Gene3D" id="3.30.70.1290">
    <property type="entry name" value="Transposase IS200-like"/>
    <property type="match status" value="1"/>
</dbReference>
<evidence type="ECO:0000259" key="1">
    <source>
        <dbReference type="Pfam" id="PF01797"/>
    </source>
</evidence>
<dbReference type="GO" id="GO:0003677">
    <property type="term" value="F:DNA binding"/>
    <property type="evidence" value="ECO:0007669"/>
    <property type="project" value="InterPro"/>
</dbReference>
<dbReference type="AlphaFoldDB" id="A0A9X0WMC7"/>
<dbReference type="SUPFAM" id="SSF143422">
    <property type="entry name" value="Transposase IS200-like"/>
    <property type="match status" value="1"/>
</dbReference>
<dbReference type="GO" id="GO:0006313">
    <property type="term" value="P:DNA transposition"/>
    <property type="evidence" value="ECO:0007669"/>
    <property type="project" value="InterPro"/>
</dbReference>
<evidence type="ECO:0000313" key="3">
    <source>
        <dbReference type="Proteomes" id="UP001138802"/>
    </source>
</evidence>
<protein>
    <recommendedName>
        <fullName evidence="1">Transposase IS200-like domain-containing protein</fullName>
    </recommendedName>
</protein>
<keyword evidence="3" id="KW-1185">Reference proteome</keyword>
<gene>
    <name evidence="2" type="ORF">CKO25_20185</name>
</gene>
<dbReference type="InterPro" id="IPR036515">
    <property type="entry name" value="Transposase_17_sf"/>
</dbReference>
<reference evidence="2 3" key="1">
    <citation type="journal article" date="2020" name="Microorganisms">
        <title>Osmotic Adaptation and Compatible Solute Biosynthesis of Phototrophic Bacteria as Revealed from Genome Analyses.</title>
        <authorList>
            <person name="Imhoff J.F."/>
            <person name="Rahn T."/>
            <person name="Kunzel S."/>
            <person name="Keller A."/>
            <person name="Neulinger S.C."/>
        </authorList>
    </citation>
    <scope>NUCLEOTIDE SEQUENCE [LARGE SCALE GENOMIC DNA]</scope>
    <source>
        <strain evidence="2 3">DSM 21303</strain>
    </source>
</reference>
<name>A0A9X0WMC7_9GAMM</name>
<dbReference type="EMBL" id="NRSD01000048">
    <property type="protein sequence ID" value="MBK1646899.1"/>
    <property type="molecule type" value="Genomic_DNA"/>
</dbReference>
<evidence type="ECO:0000313" key="2">
    <source>
        <dbReference type="EMBL" id="MBK1646899.1"/>
    </source>
</evidence>
<sequence length="57" mass="6846">MFIAKDHRSVPYGQLRTHLGDFFHRLARQKDSRFEEWHLMSDHVYMVISIPSKETVT</sequence>
<proteinExistence type="predicted"/>
<dbReference type="InterPro" id="IPR002686">
    <property type="entry name" value="Transposase_17"/>
</dbReference>
<comment type="caution">
    <text evidence="2">The sequence shown here is derived from an EMBL/GenBank/DDBJ whole genome shotgun (WGS) entry which is preliminary data.</text>
</comment>
<dbReference type="RefSeq" id="WP_338115192.1">
    <property type="nucleotide sequence ID" value="NZ_NRSD01000048.1"/>
</dbReference>